<dbReference type="Proteomes" id="UP000651271">
    <property type="component" value="Unassembled WGS sequence"/>
</dbReference>
<proteinExistence type="predicted"/>
<evidence type="ECO:0000259" key="7">
    <source>
        <dbReference type="Pfam" id="PF25917"/>
    </source>
</evidence>
<gene>
    <name evidence="9" type="ORF">H8B04_14685</name>
</gene>
<evidence type="ECO:0000313" key="10">
    <source>
        <dbReference type="Proteomes" id="UP000651271"/>
    </source>
</evidence>
<dbReference type="InterPro" id="IPR058792">
    <property type="entry name" value="Beta-barrel_RND_2"/>
</dbReference>
<dbReference type="Gene3D" id="2.40.30.170">
    <property type="match status" value="1"/>
</dbReference>
<dbReference type="PANTHER" id="PTHR30386">
    <property type="entry name" value="MEMBRANE FUSION SUBUNIT OF EMRAB-TOLC MULTIDRUG EFFLUX PUMP"/>
    <property type="match status" value="1"/>
</dbReference>
<keyword evidence="2 6" id="KW-0812">Transmembrane</keyword>
<evidence type="ECO:0000256" key="5">
    <source>
        <dbReference type="SAM" id="Coils"/>
    </source>
</evidence>
<evidence type="ECO:0000259" key="8">
    <source>
        <dbReference type="Pfam" id="PF25954"/>
    </source>
</evidence>
<accession>A0ABR7YHJ1</accession>
<feature type="coiled-coil region" evidence="5">
    <location>
        <begin position="159"/>
        <end position="193"/>
    </location>
</feature>
<dbReference type="PANTHER" id="PTHR30386:SF26">
    <property type="entry name" value="TRANSPORT PROTEIN COMB"/>
    <property type="match status" value="1"/>
</dbReference>
<evidence type="ECO:0000256" key="3">
    <source>
        <dbReference type="ARBA" id="ARBA00022989"/>
    </source>
</evidence>
<dbReference type="EMBL" id="JACOIJ010000038">
    <property type="protein sequence ID" value="MBD1430787.1"/>
    <property type="molecule type" value="Genomic_DNA"/>
</dbReference>
<feature type="transmembrane region" description="Helical" evidence="6">
    <location>
        <begin position="15"/>
        <end position="36"/>
    </location>
</feature>
<name>A0ABR7YHJ1_9SPHI</name>
<organism evidence="9 10">
    <name type="scientific">Sphingobacterium litopenaei</name>
    <dbReference type="NCBI Taxonomy" id="2763500"/>
    <lineage>
        <taxon>Bacteria</taxon>
        <taxon>Pseudomonadati</taxon>
        <taxon>Bacteroidota</taxon>
        <taxon>Sphingobacteriia</taxon>
        <taxon>Sphingobacteriales</taxon>
        <taxon>Sphingobacteriaceae</taxon>
        <taxon>Sphingobacterium</taxon>
    </lineage>
</organism>
<keyword evidence="4 6" id="KW-0472">Membrane</keyword>
<dbReference type="RefSeq" id="WP_190302827.1">
    <property type="nucleotide sequence ID" value="NZ_JACOIJ010000038.1"/>
</dbReference>
<keyword evidence="10" id="KW-1185">Reference proteome</keyword>
<dbReference type="SUPFAM" id="SSF111369">
    <property type="entry name" value="HlyD-like secretion proteins"/>
    <property type="match status" value="2"/>
</dbReference>
<comment type="caution">
    <text evidence="9">The sequence shown here is derived from an EMBL/GenBank/DDBJ whole genome shotgun (WGS) entry which is preliminary data.</text>
</comment>
<evidence type="ECO:0000256" key="4">
    <source>
        <dbReference type="ARBA" id="ARBA00023136"/>
    </source>
</evidence>
<evidence type="ECO:0000313" key="9">
    <source>
        <dbReference type="EMBL" id="MBD1430787.1"/>
    </source>
</evidence>
<sequence length="348" mass="38836">MASQMTTSEKRTNKILGIIAWIFVGIGVLVLGWFYLFASSHVNTNNAQVRQYITPVSSKVSGFIQEVRFEENQFVHKGDTLVVIDNREFANQVQMAEATLESTAESVDSYQSAVSVKSSDLQTIQANIEASKIEVWRTEQEYQRFKNLVEEEAATIQQFENVEAKFKQAQAHLKALQNQYTTAKINAAAEQTKVAPVRSQVAQQKAHLNNTKLILSYTYVVAPYEGWVGVKNIQVGQLIKEGQALVQVVSKEKWVVANFKETQLGEIDTTKEIEIHADAFPNIVFKGKVQSLSPAAGSEFSLIKPDNATGNFVKIEQRFPVKIVLEESTDLDKLRTGMSVTVSAQKID</sequence>
<comment type="subcellular location">
    <subcellularLocation>
        <location evidence="1">Membrane</location>
        <topology evidence="1">Single-pass membrane protein</topology>
    </subcellularLocation>
</comment>
<evidence type="ECO:0000256" key="1">
    <source>
        <dbReference type="ARBA" id="ARBA00004167"/>
    </source>
</evidence>
<dbReference type="Gene3D" id="2.40.50.100">
    <property type="match status" value="1"/>
</dbReference>
<evidence type="ECO:0000256" key="6">
    <source>
        <dbReference type="SAM" id="Phobius"/>
    </source>
</evidence>
<dbReference type="Pfam" id="PF25917">
    <property type="entry name" value="BSH_RND"/>
    <property type="match status" value="1"/>
</dbReference>
<dbReference type="InterPro" id="IPR050739">
    <property type="entry name" value="MFP"/>
</dbReference>
<reference evidence="9 10" key="1">
    <citation type="submission" date="2020-08" db="EMBL/GenBank/DDBJ databases">
        <title>Sphingobacterium sp. DN04309 isolated from aquaculture water.</title>
        <authorList>
            <person name="Zhang M."/>
        </authorList>
    </citation>
    <scope>NUCLEOTIDE SEQUENCE [LARGE SCALE GENOMIC DNA]</scope>
    <source>
        <strain evidence="9 10">DN04309</strain>
    </source>
</reference>
<evidence type="ECO:0000256" key="2">
    <source>
        <dbReference type="ARBA" id="ARBA00022692"/>
    </source>
</evidence>
<dbReference type="Pfam" id="PF25954">
    <property type="entry name" value="Beta-barrel_RND_2"/>
    <property type="match status" value="1"/>
</dbReference>
<keyword evidence="3 6" id="KW-1133">Transmembrane helix</keyword>
<feature type="domain" description="CusB-like beta-barrel" evidence="8">
    <location>
        <begin position="254"/>
        <end position="296"/>
    </location>
</feature>
<keyword evidence="5" id="KW-0175">Coiled coil</keyword>
<dbReference type="InterPro" id="IPR058625">
    <property type="entry name" value="MdtA-like_BSH"/>
</dbReference>
<dbReference type="Gene3D" id="1.10.287.470">
    <property type="entry name" value="Helix hairpin bin"/>
    <property type="match status" value="1"/>
</dbReference>
<protein>
    <submittedName>
        <fullName evidence="9">HlyD family secretion protein</fullName>
    </submittedName>
</protein>
<feature type="domain" description="Multidrug resistance protein MdtA-like barrel-sandwich hybrid" evidence="7">
    <location>
        <begin position="56"/>
        <end position="249"/>
    </location>
</feature>